<keyword evidence="8" id="KW-0946">Virion</keyword>
<dbReference type="GO" id="GO:0005198">
    <property type="term" value="F:structural molecule activity"/>
    <property type="evidence" value="ECO:0007669"/>
    <property type="project" value="InterPro"/>
</dbReference>
<evidence type="ECO:0000256" key="1">
    <source>
        <dbReference type="ARBA" id="ARBA00004328"/>
    </source>
</evidence>
<keyword evidence="6" id="KW-1173">Viral penetration via permeabilization of host membrane</keyword>
<dbReference type="InterPro" id="IPR000145">
    <property type="entry name" value="Capsid_VP5_Orbivir"/>
</dbReference>
<comment type="subcellular location">
    <subcellularLocation>
        <location evidence="1">Virion</location>
    </subcellularLocation>
</comment>
<evidence type="ECO:0000256" key="10">
    <source>
        <dbReference type="ARBA" id="ARBA00024835"/>
    </source>
</evidence>
<comment type="function">
    <text evidence="10">VP5 protein is one of the two proteins (with VP2) which constitute the virus particle outer capsid. Acts as a membrane permeabilization protein that mediates release of viral particles from endosomal compartments into the cytoplasm. Permeabilization activity is probably negatively regulated by VP2 and is triggered by endosomal degradation of VP2 and exposure to low pH.</text>
</comment>
<evidence type="ECO:0000313" key="12">
    <source>
        <dbReference type="Proteomes" id="UP000121369"/>
    </source>
</evidence>
<keyword evidence="9" id="KW-1160">Virus entry into host cell</keyword>
<dbReference type="GeneID" id="9970143"/>
<sequence>MTSKRLGTRLTGFLSRIGSGISKAVRSDTTKRVLSAAGRAAERAISSEVGQRAITGAVEGMITSATTGESLGESVKRAVILNVAGVHQTVPDPLNPAEIETQTKLRELELANRREEAQIKHNKIMIERERDALKDVTQFAKIQEHIDDDASAETKDLENALRAAKTLVKEERHQLDKVTKALIREDRLRSADERRLIEGMRHNYKALAKSVEAERNALIEEAVEQTIDIGGEIAEHATAAIPLVGEAVASGMATARGAMQIYRLGKTIHAITGLHTSHCEIPAIHQGAIETLLVSDAPTSDSSLAQITSTRARHLKEIESELDHLNAEVAPVVRKMCQDISAIAPDHMRGKHRIAQMNAAHELRVPLKHRPMIHTYTSPWDSDYVLILHVVGPYHTGQAFVFCLDLALDLFHFEEVQSPSHPFHHRHTAIRRTFIQVCTDFFMSSARHPGATRVHSTRMAWSADDSPLHIGSIPYETSYGQMLDNARSFSSTPQLQQALLRGPISMQRRTVLNAIMHGSVLVQARRRNLPAPVRRRC</sequence>
<dbReference type="OrthoDB" id="8954at10239"/>
<evidence type="ECO:0000256" key="7">
    <source>
        <dbReference type="ARBA" id="ARBA00022770"/>
    </source>
</evidence>
<dbReference type="EMBL" id="HM543470">
    <property type="protein sequence ID" value="ADM88597.1"/>
    <property type="molecule type" value="Genomic_RNA"/>
</dbReference>
<evidence type="ECO:0000256" key="9">
    <source>
        <dbReference type="ARBA" id="ARBA00023296"/>
    </source>
</evidence>
<dbReference type="GO" id="GO:0039624">
    <property type="term" value="C:viral outer capsid"/>
    <property type="evidence" value="ECO:0007669"/>
    <property type="project" value="UniProtKB-KW"/>
</dbReference>
<evidence type="ECO:0000256" key="4">
    <source>
        <dbReference type="ARBA" id="ARBA00022561"/>
    </source>
</evidence>
<dbReference type="Proteomes" id="UP000121369">
    <property type="component" value="Genome"/>
</dbReference>
<keyword evidence="7" id="KW-1152">Outer capsid protein</keyword>
<evidence type="ECO:0000256" key="2">
    <source>
        <dbReference type="ARBA" id="ARBA00007624"/>
    </source>
</evidence>
<evidence type="ECO:0000256" key="5">
    <source>
        <dbReference type="ARBA" id="ARBA00022595"/>
    </source>
</evidence>
<dbReference type="GO" id="GO:0140267">
    <property type="term" value="P:symbiont entry into host cell via permeabilization of host membrane"/>
    <property type="evidence" value="ECO:0007669"/>
    <property type="project" value="UniProtKB-KW"/>
</dbReference>
<evidence type="ECO:0000256" key="6">
    <source>
        <dbReference type="ARBA" id="ARBA00022648"/>
    </source>
</evidence>
<evidence type="ECO:0000313" key="11">
    <source>
        <dbReference type="EMBL" id="ADM88597.1"/>
    </source>
</evidence>
<keyword evidence="5" id="KW-1162">Viral penetration into host cytoplasm</keyword>
<organism evidence="11 12">
    <name type="scientific">Great Island virus</name>
    <dbReference type="NCBI Taxonomy" id="204269"/>
    <lineage>
        <taxon>Viruses</taxon>
        <taxon>Riboviria</taxon>
        <taxon>Orthornavirae</taxon>
        <taxon>Duplornaviricota</taxon>
        <taxon>Resentoviricetes</taxon>
        <taxon>Reovirales</taxon>
        <taxon>Sedoreoviridae</taxon>
        <taxon>Orbivirus</taxon>
        <taxon>Orbivirus magninsulae</taxon>
    </lineage>
</organism>
<dbReference type="KEGG" id="vg:9970143"/>
<evidence type="ECO:0000256" key="3">
    <source>
        <dbReference type="ARBA" id="ARBA00015353"/>
    </source>
</evidence>
<proteinExistence type="inferred from homology"/>
<evidence type="ECO:0000256" key="8">
    <source>
        <dbReference type="ARBA" id="ARBA00022844"/>
    </source>
</evidence>
<dbReference type="RefSeq" id="YP_003896063.1">
    <property type="nucleotide sequence ID" value="NC_014527.1"/>
</dbReference>
<dbReference type="Pfam" id="PF00901">
    <property type="entry name" value="Orbi_VP5"/>
    <property type="match status" value="1"/>
</dbReference>
<keyword evidence="12" id="KW-1185">Reference proteome</keyword>
<comment type="similarity">
    <text evidence="2">Belongs to the orbivirus VP5 family.</text>
</comment>
<protein>
    <recommendedName>
        <fullName evidence="3">Outer capsid protein VP5</fullName>
    </recommendedName>
</protein>
<keyword evidence="4" id="KW-0167">Capsid protein</keyword>
<accession>E1AA94</accession>
<reference evidence="11 12" key="1">
    <citation type="journal article" date="2010" name="J. Gen. Virol.">
        <title>Complete sequence of Great Island virus and comparison with the T2 and outer-capsid proteins of Kemerovo, Lipovnik and Tribec viruses (genus Orbivirus, family Reoviridae).</title>
        <authorList>
            <person name="Belhouchet M."/>
            <person name="Mohd Jaafar F."/>
            <person name="Tesh R.B."/>
            <person name="Grimes J."/>
            <person name="Maan S."/>
            <person name="Mertens P.P.C."/>
            <person name="Attoui H."/>
        </authorList>
    </citation>
    <scope>NUCLEOTIDE SEQUENCE [LARGE SCALE GENOMIC DNA]</scope>
    <source>
        <strain evidence="11">CanAr 42</strain>
    </source>
</reference>
<name>E1AA94_9REOV</name>